<name>A7VSD3_9FIRM</name>
<sequence length="46" mass="4915">MGAGGVLSVFMFKAIAPAFLRVPSPRRQLQGISEAAQALPGFRQEL</sequence>
<comment type="caution">
    <text evidence="1">The sequence shown here is derived from an EMBL/GenBank/DDBJ whole genome shotgun (WGS) entry which is preliminary data.</text>
</comment>
<proteinExistence type="predicted"/>
<gene>
    <name evidence="1" type="ORF">CLOLEP_01474</name>
</gene>
<accession>A7VSD3</accession>
<dbReference type="AlphaFoldDB" id="A7VSD3"/>
<organism evidence="1 2">
    <name type="scientific">[Clostridium] leptum DSM 753</name>
    <dbReference type="NCBI Taxonomy" id="428125"/>
    <lineage>
        <taxon>Bacteria</taxon>
        <taxon>Bacillati</taxon>
        <taxon>Bacillota</taxon>
        <taxon>Clostridia</taxon>
        <taxon>Eubacteriales</taxon>
        <taxon>Oscillospiraceae</taxon>
        <taxon>Oscillospiraceae incertae sedis</taxon>
    </lineage>
</organism>
<protein>
    <submittedName>
        <fullName evidence="1">Uncharacterized protein</fullName>
    </submittedName>
</protein>
<dbReference type="EMBL" id="ABCB02000017">
    <property type="protein sequence ID" value="EDO61963.1"/>
    <property type="molecule type" value="Genomic_DNA"/>
</dbReference>
<dbReference type="Proteomes" id="UP000003490">
    <property type="component" value="Unassembled WGS sequence"/>
</dbReference>
<evidence type="ECO:0000313" key="2">
    <source>
        <dbReference type="Proteomes" id="UP000003490"/>
    </source>
</evidence>
<evidence type="ECO:0000313" key="1">
    <source>
        <dbReference type="EMBL" id="EDO61963.1"/>
    </source>
</evidence>
<reference evidence="1 2" key="2">
    <citation type="submission" date="2007-08" db="EMBL/GenBank/DDBJ databases">
        <authorList>
            <person name="Fulton L."/>
            <person name="Clifton S."/>
            <person name="Fulton B."/>
            <person name="Xu J."/>
            <person name="Minx P."/>
            <person name="Pepin K.H."/>
            <person name="Johnson M."/>
            <person name="Thiruvilangam P."/>
            <person name="Bhonagiri V."/>
            <person name="Nash W.E."/>
            <person name="Wang C."/>
            <person name="Mardis E.R."/>
            <person name="Wilson R.K."/>
        </authorList>
    </citation>
    <scope>NUCLEOTIDE SEQUENCE [LARGE SCALE GENOMIC DNA]</scope>
    <source>
        <strain evidence="1 2">DSM 753</strain>
    </source>
</reference>
<dbReference type="HOGENOM" id="CLU_3182079_0_0_9"/>
<reference evidence="1 2" key="1">
    <citation type="submission" date="2007-08" db="EMBL/GenBank/DDBJ databases">
        <title>Draft genome sequence of Clostridium leptum (DSM 753).</title>
        <authorList>
            <person name="Sudarsanam P."/>
            <person name="Ley R."/>
            <person name="Guruge J."/>
            <person name="Turnbaugh P.J."/>
            <person name="Mahowald M."/>
            <person name="Liep D."/>
            <person name="Gordon J."/>
        </authorList>
    </citation>
    <scope>NUCLEOTIDE SEQUENCE [LARGE SCALE GENOMIC DNA]</scope>
    <source>
        <strain evidence="1 2">DSM 753</strain>
    </source>
</reference>